<dbReference type="PROSITE" id="PS51257">
    <property type="entry name" value="PROKAR_LIPOPROTEIN"/>
    <property type="match status" value="1"/>
</dbReference>
<evidence type="ECO:0000256" key="2">
    <source>
        <dbReference type="SAM" id="SignalP"/>
    </source>
</evidence>
<organism evidence="3">
    <name type="scientific">Neobacillus citreus</name>
    <dbReference type="NCBI Taxonomy" id="2833578"/>
    <lineage>
        <taxon>Bacteria</taxon>
        <taxon>Bacillati</taxon>
        <taxon>Bacillota</taxon>
        <taxon>Bacilli</taxon>
        <taxon>Bacillales</taxon>
        <taxon>Bacillaceae</taxon>
        <taxon>Neobacillus</taxon>
    </lineage>
</organism>
<evidence type="ECO:0000313" key="3">
    <source>
        <dbReference type="EMBL" id="MBS4186357.1"/>
    </source>
</evidence>
<evidence type="ECO:0000313" key="5">
    <source>
        <dbReference type="Proteomes" id="UP000677265"/>
    </source>
</evidence>
<protein>
    <recommendedName>
        <fullName evidence="6">Lipoprotein</fullName>
    </recommendedName>
</protein>
<proteinExistence type="predicted"/>
<reference evidence="3" key="1">
    <citation type="submission" date="2021-05" db="EMBL/GenBank/DDBJ databases">
        <title>Novel Bacillus species.</title>
        <authorList>
            <person name="Liu G."/>
        </authorList>
    </citation>
    <scope>NUCLEOTIDE SEQUENCE</scope>
    <source>
        <strain evidence="3 5">FJAT-50051</strain>
    </source>
</reference>
<keyword evidence="2" id="KW-0732">Signal</keyword>
<gene>
    <name evidence="4" type="ORF">KHB02_029395</name>
    <name evidence="3" type="ORF">KHB02_33860</name>
</gene>
<evidence type="ECO:0000313" key="4">
    <source>
        <dbReference type="EMBL" id="MCH6269647.1"/>
    </source>
</evidence>
<keyword evidence="5" id="KW-1185">Reference proteome</keyword>
<dbReference type="RefSeq" id="WP_213146174.1">
    <property type="nucleotide sequence ID" value="NZ_JAGYPE020000128.1"/>
</dbReference>
<evidence type="ECO:0008006" key="6">
    <source>
        <dbReference type="Google" id="ProtNLM"/>
    </source>
</evidence>
<accession>A0A942T547</accession>
<feature type="signal peptide" evidence="2">
    <location>
        <begin position="1"/>
        <end position="19"/>
    </location>
</feature>
<feature type="chain" id="PRO_5044697284" description="Lipoprotein" evidence="2">
    <location>
        <begin position="20"/>
        <end position="387"/>
    </location>
</feature>
<dbReference type="EMBL" id="JAGYPE010000007">
    <property type="protein sequence ID" value="MBS4186357.1"/>
    <property type="molecule type" value="Genomic_DNA"/>
</dbReference>
<dbReference type="Proteomes" id="UP000677265">
    <property type="component" value="Unassembled WGS sequence"/>
</dbReference>
<feature type="region of interest" description="Disordered" evidence="1">
    <location>
        <begin position="20"/>
        <end position="48"/>
    </location>
</feature>
<evidence type="ECO:0000256" key="1">
    <source>
        <dbReference type="SAM" id="MobiDB-lite"/>
    </source>
</evidence>
<dbReference type="AlphaFoldDB" id="A0A942T547"/>
<dbReference type="EMBL" id="JAGYPE020000128">
    <property type="protein sequence ID" value="MCH6269647.1"/>
    <property type="molecule type" value="Genomic_DNA"/>
</dbReference>
<comment type="caution">
    <text evidence="3">The sequence shown here is derived from an EMBL/GenBank/DDBJ whole genome shotgun (WGS) entry which is preliminary data.</text>
</comment>
<name>A0A942T547_9BACI</name>
<sequence length="387" mass="43157">MKKLMILLLLAMLVASGCGKDTTSNNGKSDSKIAKAVSNKGETSDSEGQKGLTLVKNIDQLGMEPIPNLGDTDYIFEKDGYTYVLTVNSQDVESELFSPEDLAFSLNVSVLKDDKWIVKNKVTDLLNQVWNTKNEKAKTWTSSIEFTNSAMYVLTTTDFAGTGESTEQPIHQIHKITFSNDGVAQDAMILNKRETTEGNFNYGIVNNFEHPYLLEHIYSSSLDDNLDKYNILSEDDKLITTITNSDPNSHSKIELLGNLAFINDGILYFGGMKQAQSYSLKKNDLIWNADGSKFEFPIADGNAQSYSLVKNGVYTVTRIKSDYLLGYTQLDSDGSAREINSALIPSNIDIKQVFVSEDSKNVNVYTIVDYKGKSTIQKYIYSRIDQK</sequence>